<protein>
    <submittedName>
        <fullName evidence="2">Genomic scaffold, ProqFM164S03</fullName>
    </submittedName>
</protein>
<organism evidence="2 3">
    <name type="scientific">Penicillium roqueforti (strain FM164)</name>
    <dbReference type="NCBI Taxonomy" id="1365484"/>
    <lineage>
        <taxon>Eukaryota</taxon>
        <taxon>Fungi</taxon>
        <taxon>Dikarya</taxon>
        <taxon>Ascomycota</taxon>
        <taxon>Pezizomycotina</taxon>
        <taxon>Eurotiomycetes</taxon>
        <taxon>Eurotiomycetidae</taxon>
        <taxon>Eurotiales</taxon>
        <taxon>Aspergillaceae</taxon>
        <taxon>Penicillium</taxon>
    </lineage>
</organism>
<name>W6QAI2_PENRF</name>
<evidence type="ECO:0000313" key="3">
    <source>
        <dbReference type="Proteomes" id="UP000030686"/>
    </source>
</evidence>
<reference evidence="2" key="1">
    <citation type="journal article" date="2014" name="Nat. Commun.">
        <title>Multiple recent horizontal transfers of a large genomic region in cheese making fungi.</title>
        <authorList>
            <person name="Cheeseman K."/>
            <person name="Ropars J."/>
            <person name="Renault P."/>
            <person name="Dupont J."/>
            <person name="Gouzy J."/>
            <person name="Branca A."/>
            <person name="Abraham A.L."/>
            <person name="Ceppi M."/>
            <person name="Conseiller E."/>
            <person name="Debuchy R."/>
            <person name="Malagnac F."/>
            <person name="Goarin A."/>
            <person name="Silar P."/>
            <person name="Lacoste S."/>
            <person name="Sallet E."/>
            <person name="Bensimon A."/>
            <person name="Giraud T."/>
            <person name="Brygoo Y."/>
        </authorList>
    </citation>
    <scope>NUCLEOTIDE SEQUENCE [LARGE SCALE GENOMIC DNA]</scope>
    <source>
        <strain evidence="2">FM164</strain>
    </source>
</reference>
<evidence type="ECO:0000256" key="1">
    <source>
        <dbReference type="SAM" id="Coils"/>
    </source>
</evidence>
<proteinExistence type="predicted"/>
<keyword evidence="1" id="KW-0175">Coiled coil</keyword>
<dbReference type="Proteomes" id="UP000030686">
    <property type="component" value="Unassembled WGS sequence"/>
</dbReference>
<evidence type="ECO:0000313" key="2">
    <source>
        <dbReference type="EMBL" id="CDM33688.1"/>
    </source>
</evidence>
<feature type="coiled-coil region" evidence="1">
    <location>
        <begin position="47"/>
        <end position="106"/>
    </location>
</feature>
<keyword evidence="3" id="KW-1185">Reference proteome</keyword>
<accession>W6QAI2</accession>
<dbReference type="AlphaFoldDB" id="W6QAI2"/>
<dbReference type="STRING" id="1365484.W6QAI2"/>
<gene>
    <name evidence="2" type="ORF">PROQFM164_S03g000412</name>
</gene>
<dbReference type="OrthoDB" id="4326278at2759"/>
<sequence length="257" mass="29836">MARKKNSMNRLLPKEPKWTESAVNPQCMINDFGISREPTPSQQDNTIKKYEEQNIQLRREMKERGNTINNLVRHHKETVSQFEYNMARMANQLQKQAKMIADLEWQKGMLLRNLEEQTRISYALGQQDTKTREVFGNISSTMFLEFDKQTGIIDEKTSAILKLEAQKQKSLAILSYKMERWLWCLNISQGTVKNVPLSGTRTEEEKMYLMIKAVLNACGESDTNGMSRTSRFLKNIRLVKCESRVTEGPRSKPTCLF</sequence>
<dbReference type="EMBL" id="HG792017">
    <property type="protein sequence ID" value="CDM33688.1"/>
    <property type="molecule type" value="Genomic_DNA"/>
</dbReference>